<dbReference type="InterPro" id="IPR003409">
    <property type="entry name" value="MORN"/>
</dbReference>
<organism evidence="2">
    <name type="scientific">Hanusia phi</name>
    <dbReference type="NCBI Taxonomy" id="3032"/>
    <lineage>
        <taxon>Eukaryota</taxon>
        <taxon>Cryptophyceae</taxon>
        <taxon>Pyrenomonadales</taxon>
        <taxon>Geminigeraceae</taxon>
        <taxon>Hanusia</taxon>
    </lineage>
</organism>
<dbReference type="EMBL" id="HBEO01009579">
    <property type="protein sequence ID" value="CAD8477167.1"/>
    <property type="molecule type" value="Transcribed_RNA"/>
</dbReference>
<evidence type="ECO:0000313" key="2">
    <source>
        <dbReference type="EMBL" id="CAD8477167.1"/>
    </source>
</evidence>
<dbReference type="PANTHER" id="PTHR43215:SF14">
    <property type="entry name" value="RADIAL SPOKE HEAD 1 HOMOLOG"/>
    <property type="match status" value="1"/>
</dbReference>
<sequence>MSQQQYLRPATAMAELLPPYNGRNTFRFQDGSSYDGEWQNFLPDGYGTYTWPNGSKYVGCFKAGLFHGDGKLFDKQGTTYVGKFERGLLQGSGTVVHYSGNKFQGVFVNSEAHGSGKYSFQNSQVDGVWEKGHFLASAASHEGTAQSEKVIEAGANRRRHSSEWKGKGLAGVTYSNIAGINTADIATLDVKSGKLAQRRAKSKNEVTFSMEGESIDDNNEYVDSAEEGEVMQTEGSMAITLADEGVDVPLLAPTKSSIYLKRKESAMP</sequence>
<dbReference type="SMART" id="SM00698">
    <property type="entry name" value="MORN"/>
    <property type="match status" value="4"/>
</dbReference>
<dbReference type="SUPFAM" id="SSF82185">
    <property type="entry name" value="Histone H3 K4-specific methyltransferase SET7/9 N-terminal domain"/>
    <property type="match status" value="1"/>
</dbReference>
<gene>
    <name evidence="2" type="ORF">HPHI1048_LOCUS6714</name>
</gene>
<protein>
    <recommendedName>
        <fullName evidence="3">MORN repeat-containing protein 5</fullName>
    </recommendedName>
</protein>
<evidence type="ECO:0008006" key="3">
    <source>
        <dbReference type="Google" id="ProtNLM"/>
    </source>
</evidence>
<name>A0A7S0E824_9CRYP</name>
<dbReference type="AlphaFoldDB" id="A0A7S0E824"/>
<dbReference type="Gene3D" id="2.20.110.10">
    <property type="entry name" value="Histone H3 K4-specific methyltransferase SET7/9 N-terminal domain"/>
    <property type="match status" value="2"/>
</dbReference>
<proteinExistence type="predicted"/>
<dbReference type="PANTHER" id="PTHR43215">
    <property type="entry name" value="RADIAL SPOKE HEAD 1 HOMOLOG"/>
    <property type="match status" value="1"/>
</dbReference>
<evidence type="ECO:0000256" key="1">
    <source>
        <dbReference type="ARBA" id="ARBA00022737"/>
    </source>
</evidence>
<accession>A0A7S0E824</accession>
<reference evidence="2" key="1">
    <citation type="submission" date="2021-01" db="EMBL/GenBank/DDBJ databases">
        <authorList>
            <person name="Corre E."/>
            <person name="Pelletier E."/>
            <person name="Niang G."/>
            <person name="Scheremetjew M."/>
            <person name="Finn R."/>
            <person name="Kale V."/>
            <person name="Holt S."/>
            <person name="Cochrane G."/>
            <person name="Meng A."/>
            <person name="Brown T."/>
            <person name="Cohen L."/>
        </authorList>
    </citation>
    <scope>NUCLEOTIDE SEQUENCE</scope>
    <source>
        <strain evidence="2">CCMP325</strain>
    </source>
</reference>
<dbReference type="Pfam" id="PF02493">
    <property type="entry name" value="MORN"/>
    <property type="match status" value="4"/>
</dbReference>
<keyword evidence="1" id="KW-0677">Repeat</keyword>